<keyword evidence="3" id="KW-0812">Transmembrane</keyword>
<gene>
    <name evidence="4" type="ORF">C4N18_13475</name>
</gene>
<evidence type="ECO:0000256" key="2">
    <source>
        <dbReference type="SAM" id="MobiDB-lite"/>
    </source>
</evidence>
<keyword evidence="3" id="KW-0472">Membrane</keyword>
<dbReference type="RefSeq" id="WP_005950553.1">
    <property type="nucleotide sequence ID" value="NZ_CP028103.1"/>
</dbReference>
<protein>
    <recommendedName>
        <fullName evidence="6">MORN repeat protein</fullName>
    </recommendedName>
</protein>
<dbReference type="GeneID" id="77469011"/>
<evidence type="ECO:0000256" key="1">
    <source>
        <dbReference type="SAM" id="Coils"/>
    </source>
</evidence>
<feature type="transmembrane region" description="Helical" evidence="3">
    <location>
        <begin position="6"/>
        <end position="23"/>
    </location>
</feature>
<organism evidence="4 5">
    <name type="scientific">Fusobacterium varium ATCC 27725</name>
    <dbReference type="NCBI Taxonomy" id="469618"/>
    <lineage>
        <taxon>Bacteria</taxon>
        <taxon>Fusobacteriati</taxon>
        <taxon>Fusobacteriota</taxon>
        <taxon>Fusobacteriia</taxon>
        <taxon>Fusobacteriales</taxon>
        <taxon>Fusobacteriaceae</taxon>
        <taxon>Fusobacterium</taxon>
    </lineage>
</organism>
<name>A0ABM6U713_FUSVA</name>
<feature type="compositionally biased region" description="Basic and acidic residues" evidence="2">
    <location>
        <begin position="257"/>
        <end position="275"/>
    </location>
</feature>
<keyword evidence="3" id="KW-1133">Transmembrane helix</keyword>
<feature type="transmembrane region" description="Helical" evidence="3">
    <location>
        <begin position="53"/>
        <end position="73"/>
    </location>
</feature>
<evidence type="ECO:0008006" key="6">
    <source>
        <dbReference type="Google" id="ProtNLM"/>
    </source>
</evidence>
<feature type="coiled-coil region" evidence="1">
    <location>
        <begin position="81"/>
        <end position="108"/>
    </location>
</feature>
<dbReference type="Proteomes" id="UP000241238">
    <property type="component" value="Chromosome"/>
</dbReference>
<evidence type="ECO:0000256" key="3">
    <source>
        <dbReference type="SAM" id="Phobius"/>
    </source>
</evidence>
<accession>A0ABM6U713</accession>
<keyword evidence="5" id="KW-1185">Reference proteome</keyword>
<sequence length="275" mass="33210">MIDLKIFLILFLILLILVILLIIKAKRERKEEEYKKFDYDEEEEKNKKILKRILFLIIVGGSGIFFYSNRFLIQNRTLIFFKEVKSDRQQKINLKKELERELEKEEISEELVFSIDDIKYTEIGKDIDMLDILQQPYINQGIFYEDTDKILEKRKTEDREYLYNIKGKGRQYTGELTEKIKNNKIKISKYINGFLMEYRIYDNEIKDKNLVQIKRYYKSGNERLEVLYENGQIVQVKESYDKQGSENYKRITSYKNGKKDGKESFWDNDGRKIKN</sequence>
<evidence type="ECO:0000313" key="5">
    <source>
        <dbReference type="Proteomes" id="UP000241238"/>
    </source>
</evidence>
<reference evidence="5" key="1">
    <citation type="journal article" date="2018" name="MSphere">
        <title>Fusobacterium Genomics Using MinION and Illumina Sequencing Enables Genome Completion and Correction.</title>
        <authorList>
            <person name="Todd S.M."/>
            <person name="Settlage R.E."/>
            <person name="Lahmers K.K."/>
            <person name="Slade D.J."/>
        </authorList>
    </citation>
    <scope>NUCLEOTIDE SEQUENCE [LARGE SCALE GENOMIC DNA]</scope>
    <source>
        <strain evidence="5">ATCC 27725</strain>
    </source>
</reference>
<feature type="region of interest" description="Disordered" evidence="2">
    <location>
        <begin position="251"/>
        <end position="275"/>
    </location>
</feature>
<proteinExistence type="predicted"/>
<evidence type="ECO:0000313" key="4">
    <source>
        <dbReference type="EMBL" id="AVQ32185.1"/>
    </source>
</evidence>
<dbReference type="EMBL" id="CP028103">
    <property type="protein sequence ID" value="AVQ32185.1"/>
    <property type="molecule type" value="Genomic_DNA"/>
</dbReference>
<keyword evidence="1" id="KW-0175">Coiled coil</keyword>